<comment type="function">
    <text evidence="14">Catalyzes the oxidation of protoporphyrinogen IX to protoporphyrin IX.</text>
</comment>
<evidence type="ECO:0000256" key="15">
    <source>
        <dbReference type="SAM" id="Phobius"/>
    </source>
</evidence>
<feature type="transmembrane region" description="Helical" evidence="15">
    <location>
        <begin position="116"/>
        <end position="137"/>
    </location>
</feature>
<evidence type="ECO:0000256" key="11">
    <source>
        <dbReference type="ARBA" id="ARBA00023004"/>
    </source>
</evidence>
<feature type="transmembrane region" description="Helical" evidence="15">
    <location>
        <begin position="12"/>
        <end position="37"/>
    </location>
</feature>
<keyword evidence="11 14" id="KW-0408">Iron</keyword>
<reference evidence="16 17" key="1">
    <citation type="submission" date="2018-05" db="EMBL/GenBank/DDBJ databases">
        <title>Genomic Encyclopedia of Type Strains, Phase IV (KMG-IV): sequencing the most valuable type-strain genomes for metagenomic binning, comparative biology and taxonomic classification.</title>
        <authorList>
            <person name="Goeker M."/>
        </authorList>
    </citation>
    <scope>NUCLEOTIDE SEQUENCE [LARGE SCALE GENOMIC DNA]</scope>
    <source>
        <strain evidence="16 17">DSM 16791</strain>
    </source>
</reference>
<accession>A0A317PEW5</accession>
<dbReference type="PANTHER" id="PTHR40255:SF1">
    <property type="entry name" value="PROTOPORPHYRINOGEN IX OXIDASE"/>
    <property type="match status" value="1"/>
</dbReference>
<dbReference type="GO" id="GO:0070818">
    <property type="term" value="F:protoporphyrinogen oxidase activity"/>
    <property type="evidence" value="ECO:0007669"/>
    <property type="project" value="UniProtKB-UniRule"/>
</dbReference>
<protein>
    <recommendedName>
        <fullName evidence="4 14">Protoporphyrinogen IX oxidase</fullName>
        <ecNumber evidence="14">1.3.99.-</ecNumber>
    </recommendedName>
</protein>
<dbReference type="PIRSF" id="PIRSF004638">
    <property type="entry name" value="UCP004638"/>
    <property type="match status" value="1"/>
</dbReference>
<evidence type="ECO:0000256" key="14">
    <source>
        <dbReference type="PIRNR" id="PIRNR004638"/>
    </source>
</evidence>
<feature type="transmembrane region" description="Helical" evidence="15">
    <location>
        <begin position="83"/>
        <end position="104"/>
    </location>
</feature>
<comment type="subcellular location">
    <subcellularLocation>
        <location evidence="1">Cell membrane</location>
        <topology evidence="1">Multi-pass membrane protein</topology>
    </subcellularLocation>
</comment>
<evidence type="ECO:0000256" key="12">
    <source>
        <dbReference type="ARBA" id="ARBA00023136"/>
    </source>
</evidence>
<keyword evidence="9 15" id="KW-1133">Transmembrane helix</keyword>
<dbReference type="Proteomes" id="UP000246352">
    <property type="component" value="Unassembled WGS sequence"/>
</dbReference>
<comment type="cofactor">
    <cofactor evidence="14">
        <name>heme b</name>
        <dbReference type="ChEBI" id="CHEBI:60344"/>
    </cofactor>
    <text evidence="14">Binds 1 heme b (iron(II)-protoporphyrin IX) group per subunit.</text>
</comment>
<dbReference type="GO" id="GO:0005886">
    <property type="term" value="C:plasma membrane"/>
    <property type="evidence" value="ECO:0007669"/>
    <property type="project" value="UniProtKB-SubCell"/>
</dbReference>
<evidence type="ECO:0000256" key="1">
    <source>
        <dbReference type="ARBA" id="ARBA00004651"/>
    </source>
</evidence>
<dbReference type="AlphaFoldDB" id="A0A317PEW5"/>
<dbReference type="Pfam" id="PF03653">
    <property type="entry name" value="UPF0093"/>
    <property type="match status" value="1"/>
</dbReference>
<comment type="caution">
    <text evidence="16">The sequence shown here is derived from an EMBL/GenBank/DDBJ whole genome shotgun (WGS) entry which is preliminary data.</text>
</comment>
<keyword evidence="5 14" id="KW-1003">Cell membrane</keyword>
<dbReference type="InterPro" id="IPR005265">
    <property type="entry name" value="HemJ-like"/>
</dbReference>
<evidence type="ECO:0000256" key="2">
    <source>
        <dbReference type="ARBA" id="ARBA00005073"/>
    </source>
</evidence>
<dbReference type="EMBL" id="QGTR01000006">
    <property type="protein sequence ID" value="PWV97656.1"/>
    <property type="molecule type" value="Genomic_DNA"/>
</dbReference>
<sequence length="141" mass="15457">MDTYLWLKAAHIASVVAWIGGMLLLGVVHRLIATGAMTEERLLLIRQALKWDHRVSQPALGGVWLFGIAVAAMGHWFSSPWLMAKLAIVIFLSALHGIQAGRLRRFANDPARVPPAFLRHSAAITIACMIAIVVLVVTKPF</sequence>
<evidence type="ECO:0000256" key="6">
    <source>
        <dbReference type="ARBA" id="ARBA00022617"/>
    </source>
</evidence>
<keyword evidence="8 14" id="KW-0479">Metal-binding</keyword>
<evidence type="ECO:0000256" key="7">
    <source>
        <dbReference type="ARBA" id="ARBA00022692"/>
    </source>
</evidence>
<dbReference type="EC" id="1.3.99.-" evidence="14"/>
<keyword evidence="10" id="KW-0560">Oxidoreductase</keyword>
<keyword evidence="17" id="KW-1185">Reference proteome</keyword>
<evidence type="ECO:0000256" key="8">
    <source>
        <dbReference type="ARBA" id="ARBA00022723"/>
    </source>
</evidence>
<evidence type="ECO:0000256" key="4">
    <source>
        <dbReference type="ARBA" id="ARBA00017504"/>
    </source>
</evidence>
<evidence type="ECO:0000313" key="16">
    <source>
        <dbReference type="EMBL" id="PWV97656.1"/>
    </source>
</evidence>
<proteinExistence type="inferred from homology"/>
<evidence type="ECO:0000256" key="13">
    <source>
        <dbReference type="ARBA" id="ARBA00048390"/>
    </source>
</evidence>
<dbReference type="GO" id="GO:0006782">
    <property type="term" value="P:protoporphyrinogen IX biosynthetic process"/>
    <property type="evidence" value="ECO:0007669"/>
    <property type="project" value="UniProtKB-UniRule"/>
</dbReference>
<evidence type="ECO:0000256" key="10">
    <source>
        <dbReference type="ARBA" id="ARBA00023002"/>
    </source>
</evidence>
<evidence type="ECO:0000256" key="5">
    <source>
        <dbReference type="ARBA" id="ARBA00022475"/>
    </source>
</evidence>
<dbReference type="UniPathway" id="UPA00251">
    <property type="reaction ID" value="UER00324"/>
</dbReference>
<organism evidence="16 17">
    <name type="scientific">Hoeflea marina</name>
    <dbReference type="NCBI Taxonomy" id="274592"/>
    <lineage>
        <taxon>Bacteria</taxon>
        <taxon>Pseudomonadati</taxon>
        <taxon>Pseudomonadota</taxon>
        <taxon>Alphaproteobacteria</taxon>
        <taxon>Hyphomicrobiales</taxon>
        <taxon>Rhizobiaceae</taxon>
        <taxon>Hoeflea</taxon>
    </lineage>
</organism>
<dbReference type="RefSeq" id="WP_110033952.1">
    <property type="nucleotide sequence ID" value="NZ_QGTR01000006.1"/>
</dbReference>
<keyword evidence="6 14" id="KW-0349">Heme</keyword>
<dbReference type="PANTHER" id="PTHR40255">
    <property type="entry name" value="UPF0093 MEMBRANE PROTEIN SLR1790"/>
    <property type="match status" value="1"/>
</dbReference>
<comment type="similarity">
    <text evidence="3 14">Belongs to the HemJ family.</text>
</comment>
<keyword evidence="12 14" id="KW-0472">Membrane</keyword>
<name>A0A317PEW5_9HYPH</name>
<feature type="transmembrane region" description="Helical" evidence="15">
    <location>
        <begin position="58"/>
        <end position="77"/>
    </location>
</feature>
<evidence type="ECO:0000256" key="9">
    <source>
        <dbReference type="ARBA" id="ARBA00022989"/>
    </source>
</evidence>
<evidence type="ECO:0000313" key="17">
    <source>
        <dbReference type="Proteomes" id="UP000246352"/>
    </source>
</evidence>
<gene>
    <name evidence="16" type="ORF">DFR52_106180</name>
</gene>
<dbReference type="OrthoDB" id="8367737at2"/>
<comment type="pathway">
    <text evidence="2 14">Porphyrin-containing compound metabolism; protoporphyrin-IX biosynthesis; protoporphyrin-IX from protoporphyrinogen-IX: step 1/1.</text>
</comment>
<evidence type="ECO:0000256" key="3">
    <source>
        <dbReference type="ARBA" id="ARBA00006501"/>
    </source>
</evidence>
<comment type="catalytic activity">
    <reaction evidence="13 14">
        <text>protoporphyrinogen IX + 3 A = protoporphyrin IX + 3 AH2</text>
        <dbReference type="Rhea" id="RHEA:62000"/>
        <dbReference type="ChEBI" id="CHEBI:13193"/>
        <dbReference type="ChEBI" id="CHEBI:17499"/>
        <dbReference type="ChEBI" id="CHEBI:57306"/>
        <dbReference type="ChEBI" id="CHEBI:57307"/>
    </reaction>
</comment>
<dbReference type="GO" id="GO:0046872">
    <property type="term" value="F:metal ion binding"/>
    <property type="evidence" value="ECO:0007669"/>
    <property type="project" value="UniProtKB-UniRule"/>
</dbReference>
<keyword evidence="7 15" id="KW-0812">Transmembrane</keyword>